<evidence type="ECO:0000259" key="3">
    <source>
        <dbReference type="PROSITE" id="PS50049"/>
    </source>
</evidence>
<dbReference type="InterPro" id="IPR006052">
    <property type="entry name" value="TNF_dom"/>
</dbReference>
<dbReference type="EMBL" id="JAINUG010000336">
    <property type="protein sequence ID" value="KAJ8377923.1"/>
    <property type="molecule type" value="Genomic_DNA"/>
</dbReference>
<comment type="similarity">
    <text evidence="1">Belongs to the tumor necrosis factor family.</text>
</comment>
<dbReference type="Gene3D" id="2.60.120.40">
    <property type="match status" value="1"/>
</dbReference>
<sequence>MGQQKMWSLPFVLLLVWCGLLTVAMVVISVAQLTARPNTQDSTKENDMHQNPESLIASPNPTAGRNFSLIHLTMIDSKLTLKEDSTLASASRSLALINNSVHINSDGFYHFYAHVTFGKSQLGTRSVTLIRNAMPGQWAEKRLSEGVSWGGEKDGSISVSRTIRCRKGYSLRLEISPNNTLRQSERYTYWGLFLLTY</sequence>
<evidence type="ECO:0000256" key="1">
    <source>
        <dbReference type="ARBA" id="ARBA00008670"/>
    </source>
</evidence>
<dbReference type="InterPro" id="IPR008983">
    <property type="entry name" value="Tumour_necrosis_fac-like_dom"/>
</dbReference>
<dbReference type="GO" id="GO:0006955">
    <property type="term" value="P:immune response"/>
    <property type="evidence" value="ECO:0007669"/>
    <property type="project" value="InterPro"/>
</dbReference>
<dbReference type="Proteomes" id="UP001221898">
    <property type="component" value="Unassembled WGS sequence"/>
</dbReference>
<dbReference type="SUPFAM" id="SSF49842">
    <property type="entry name" value="TNF-like"/>
    <property type="match status" value="1"/>
</dbReference>
<dbReference type="Pfam" id="PF00229">
    <property type="entry name" value="TNF"/>
    <property type="match status" value="1"/>
</dbReference>
<gene>
    <name evidence="4" type="ORF">AAFF_G00249860</name>
</gene>
<feature type="compositionally biased region" description="Polar residues" evidence="2">
    <location>
        <begin position="51"/>
        <end position="61"/>
    </location>
</feature>
<proteinExistence type="inferred from homology"/>
<reference evidence="4" key="1">
    <citation type="journal article" date="2023" name="Science">
        <title>Genome structures resolve the early diversification of teleost fishes.</title>
        <authorList>
            <person name="Parey E."/>
            <person name="Louis A."/>
            <person name="Montfort J."/>
            <person name="Bouchez O."/>
            <person name="Roques C."/>
            <person name="Iampietro C."/>
            <person name="Lluch J."/>
            <person name="Castinel A."/>
            <person name="Donnadieu C."/>
            <person name="Desvignes T."/>
            <person name="Floi Bucao C."/>
            <person name="Jouanno E."/>
            <person name="Wen M."/>
            <person name="Mejri S."/>
            <person name="Dirks R."/>
            <person name="Jansen H."/>
            <person name="Henkel C."/>
            <person name="Chen W.J."/>
            <person name="Zahm M."/>
            <person name="Cabau C."/>
            <person name="Klopp C."/>
            <person name="Thompson A.W."/>
            <person name="Robinson-Rechavi M."/>
            <person name="Braasch I."/>
            <person name="Lecointre G."/>
            <person name="Bobe J."/>
            <person name="Postlethwait J.H."/>
            <person name="Berthelot C."/>
            <person name="Roest Crollius H."/>
            <person name="Guiguen Y."/>
        </authorList>
    </citation>
    <scope>NUCLEOTIDE SEQUENCE</scope>
    <source>
        <strain evidence="4">NC1722</strain>
    </source>
</reference>
<accession>A0AAD7RD46</accession>
<name>A0AAD7RD46_9TELE</name>
<dbReference type="AlphaFoldDB" id="A0AAD7RD46"/>
<evidence type="ECO:0000313" key="5">
    <source>
        <dbReference type="Proteomes" id="UP001221898"/>
    </source>
</evidence>
<dbReference type="GO" id="GO:0016020">
    <property type="term" value="C:membrane"/>
    <property type="evidence" value="ECO:0007669"/>
    <property type="project" value="InterPro"/>
</dbReference>
<dbReference type="GO" id="GO:0005164">
    <property type="term" value="F:tumor necrosis factor receptor binding"/>
    <property type="evidence" value="ECO:0007669"/>
    <property type="project" value="InterPro"/>
</dbReference>
<feature type="region of interest" description="Disordered" evidence="2">
    <location>
        <begin position="38"/>
        <end position="61"/>
    </location>
</feature>
<evidence type="ECO:0000256" key="2">
    <source>
        <dbReference type="SAM" id="MobiDB-lite"/>
    </source>
</evidence>
<organism evidence="4 5">
    <name type="scientific">Aldrovandia affinis</name>
    <dbReference type="NCBI Taxonomy" id="143900"/>
    <lineage>
        <taxon>Eukaryota</taxon>
        <taxon>Metazoa</taxon>
        <taxon>Chordata</taxon>
        <taxon>Craniata</taxon>
        <taxon>Vertebrata</taxon>
        <taxon>Euteleostomi</taxon>
        <taxon>Actinopterygii</taxon>
        <taxon>Neopterygii</taxon>
        <taxon>Teleostei</taxon>
        <taxon>Notacanthiformes</taxon>
        <taxon>Halosauridae</taxon>
        <taxon>Aldrovandia</taxon>
    </lineage>
</organism>
<feature type="domain" description="THD" evidence="3">
    <location>
        <begin position="29"/>
        <end position="195"/>
    </location>
</feature>
<comment type="caution">
    <text evidence="4">The sequence shown here is derived from an EMBL/GenBank/DDBJ whole genome shotgun (WGS) entry which is preliminary data.</text>
</comment>
<keyword evidence="5" id="KW-1185">Reference proteome</keyword>
<protein>
    <recommendedName>
        <fullName evidence="3">THD domain-containing protein</fullName>
    </recommendedName>
</protein>
<dbReference type="PROSITE" id="PS50049">
    <property type="entry name" value="THD_2"/>
    <property type="match status" value="1"/>
</dbReference>
<evidence type="ECO:0000313" key="4">
    <source>
        <dbReference type="EMBL" id="KAJ8377923.1"/>
    </source>
</evidence>